<dbReference type="RefSeq" id="WP_108022682.1">
    <property type="nucleotide sequence ID" value="NZ_QBKR01000008.1"/>
</dbReference>
<evidence type="ECO:0000313" key="23">
    <source>
        <dbReference type="EMBL" id="PTX60732.1"/>
    </source>
</evidence>
<comment type="subcellular location">
    <subcellularLocation>
        <location evidence="17">Cell membrane</location>
        <topology evidence="17">Multi-pass membrane protein</topology>
    </subcellularLocation>
    <subcellularLocation>
        <location evidence="1">Membrane</location>
        <topology evidence="1">Multi-pass membrane protein</topology>
    </subcellularLocation>
</comment>
<evidence type="ECO:0000256" key="9">
    <source>
        <dbReference type="ARBA" id="ARBA00022982"/>
    </source>
</evidence>
<dbReference type="GO" id="GO:0016491">
    <property type="term" value="F:oxidoreductase activity"/>
    <property type="evidence" value="ECO:0007669"/>
    <property type="project" value="InterPro"/>
</dbReference>
<evidence type="ECO:0000256" key="11">
    <source>
        <dbReference type="ARBA" id="ARBA00023004"/>
    </source>
</evidence>
<feature type="domain" description="Cytochrome oxidase subunit II transmembrane region profile" evidence="21">
    <location>
        <begin position="23"/>
        <end position="120"/>
    </location>
</feature>
<comment type="function">
    <text evidence="14 18">Subunits I and II form the functional core of the enzyme complex. Electrons originating in cytochrome c are transferred via heme a and Cu(A) to the binuclear center formed by heme a3 and Cu(B).</text>
</comment>
<dbReference type="InterPro" id="IPR009056">
    <property type="entry name" value="Cyt_c-like_dom"/>
</dbReference>
<dbReference type="InterPro" id="IPR014222">
    <property type="entry name" value="Cyt_c_oxidase_su2"/>
</dbReference>
<dbReference type="InterPro" id="IPR001505">
    <property type="entry name" value="Copper_CuA"/>
</dbReference>
<dbReference type="PANTHER" id="PTHR22888:SF10">
    <property type="entry name" value="CYTOCHROME C OXIDASE SUBUNIT 2"/>
    <property type="match status" value="1"/>
</dbReference>
<dbReference type="CDD" id="cd04213">
    <property type="entry name" value="CuRO_CcO_Caa3_II"/>
    <property type="match status" value="1"/>
</dbReference>
<dbReference type="GO" id="GO:0005886">
    <property type="term" value="C:plasma membrane"/>
    <property type="evidence" value="ECO:0007669"/>
    <property type="project" value="UniProtKB-SubCell"/>
</dbReference>
<comment type="cofactor">
    <cofactor evidence="18">
        <name>Cu cation</name>
        <dbReference type="ChEBI" id="CHEBI:23378"/>
    </cofactor>
    <text evidence="18">Binds a copper A center.</text>
</comment>
<keyword evidence="13 19" id="KW-0472">Membrane</keyword>
<protein>
    <recommendedName>
        <fullName evidence="18">Cytochrome c oxidase subunit 2</fullName>
        <ecNumber evidence="18">7.1.1.9</ecNumber>
    </recommendedName>
</protein>
<keyword evidence="6 17" id="KW-0812">Transmembrane</keyword>
<dbReference type="PROSITE" id="PS51257">
    <property type="entry name" value="PROKAR_LIPOPROTEIN"/>
    <property type="match status" value="1"/>
</dbReference>
<dbReference type="GO" id="GO:0020037">
    <property type="term" value="F:heme binding"/>
    <property type="evidence" value="ECO:0007669"/>
    <property type="project" value="InterPro"/>
</dbReference>
<accession>A0A2T6BXC4</accession>
<evidence type="ECO:0000256" key="10">
    <source>
        <dbReference type="ARBA" id="ARBA00022989"/>
    </source>
</evidence>
<dbReference type="GO" id="GO:0042773">
    <property type="term" value="P:ATP synthesis coupled electron transport"/>
    <property type="evidence" value="ECO:0007669"/>
    <property type="project" value="TreeGrafter"/>
</dbReference>
<comment type="similarity">
    <text evidence="2 17">Belongs to the cytochrome c oxidase subunit 2 family.</text>
</comment>
<comment type="caution">
    <text evidence="23">The sequence shown here is derived from an EMBL/GenBank/DDBJ whole genome shotgun (WGS) entry which is preliminary data.</text>
</comment>
<evidence type="ECO:0000256" key="7">
    <source>
        <dbReference type="ARBA" id="ARBA00022723"/>
    </source>
</evidence>
<feature type="domain" description="Cytochrome c" evidence="22">
    <location>
        <begin position="247"/>
        <end position="339"/>
    </location>
</feature>
<gene>
    <name evidence="23" type="ORF">C8P63_10841</name>
</gene>
<feature type="transmembrane region" description="Helical" evidence="19">
    <location>
        <begin position="48"/>
        <end position="69"/>
    </location>
</feature>
<evidence type="ECO:0000256" key="8">
    <source>
        <dbReference type="ARBA" id="ARBA00022967"/>
    </source>
</evidence>
<evidence type="ECO:0000256" key="13">
    <source>
        <dbReference type="ARBA" id="ARBA00023136"/>
    </source>
</evidence>
<proteinExistence type="inferred from homology"/>
<evidence type="ECO:0000256" key="14">
    <source>
        <dbReference type="ARBA" id="ARBA00024688"/>
    </source>
</evidence>
<dbReference type="OrthoDB" id="9781261at2"/>
<dbReference type="InterPro" id="IPR011759">
    <property type="entry name" value="Cyt_c_oxidase_su2_TM_dom"/>
</dbReference>
<keyword evidence="12 18" id="KW-0186">Copper</keyword>
<evidence type="ECO:0000259" key="21">
    <source>
        <dbReference type="PROSITE" id="PS50999"/>
    </source>
</evidence>
<reference evidence="23 24" key="1">
    <citation type="submission" date="2018-04" db="EMBL/GenBank/DDBJ databases">
        <title>Genomic Encyclopedia of Archaeal and Bacterial Type Strains, Phase II (KMG-II): from individual species to whole genera.</title>
        <authorList>
            <person name="Goeker M."/>
        </authorList>
    </citation>
    <scope>NUCLEOTIDE SEQUENCE [LARGE SCALE GENOMIC DNA]</scope>
    <source>
        <strain evidence="23 24">DSM 45787</strain>
    </source>
</reference>
<dbReference type="Gene3D" id="1.10.287.90">
    <property type="match status" value="1"/>
</dbReference>
<evidence type="ECO:0000313" key="24">
    <source>
        <dbReference type="Proteomes" id="UP000244240"/>
    </source>
</evidence>
<dbReference type="SUPFAM" id="SSF81464">
    <property type="entry name" value="Cytochrome c oxidase subunit II-like, transmembrane region"/>
    <property type="match status" value="1"/>
</dbReference>
<evidence type="ECO:0000256" key="12">
    <source>
        <dbReference type="ARBA" id="ARBA00023008"/>
    </source>
</evidence>
<evidence type="ECO:0000256" key="17">
    <source>
        <dbReference type="RuleBase" id="RU000456"/>
    </source>
</evidence>
<evidence type="ECO:0000256" key="2">
    <source>
        <dbReference type="ARBA" id="ARBA00007866"/>
    </source>
</evidence>
<feature type="domain" description="Cytochrome oxidase subunit II copper A binding" evidence="20">
    <location>
        <begin position="124"/>
        <end position="236"/>
    </location>
</feature>
<dbReference type="GO" id="GO:0005507">
    <property type="term" value="F:copper ion binding"/>
    <property type="evidence" value="ECO:0007669"/>
    <property type="project" value="InterPro"/>
</dbReference>
<sequence>MSRGKHSARLLSIFAILTLLMTGCEEPAKTVFDPKGSAGESQLDLIMLSIYIMIFVFVVVMAIFFYVLIRYRQKPGDNSIPKQIEGSMKLELLWIVIPIILLAILAVPTLSTTFSLAEEAPDNGDALRVKVTAHQYWWEFEYPDLGIKTAQELHIPTNEKVYLELTSDDVIHSFWVPELAGKQDLNPGKTNTMWLDAKEPGTYAGRCAELCGASHALMNFEVVAEDRSDFDQWVAERKNPSSEPQTAEQKAGKEVFTQNCMSCHAIDGTKMKTKGDKGPNLTGFAKRNKVAGLMENNDENLEKWLKHPDQIKPGTYMPSFDYLNKKDMNNLKEYLRSLE</sequence>
<evidence type="ECO:0000256" key="1">
    <source>
        <dbReference type="ARBA" id="ARBA00004141"/>
    </source>
</evidence>
<dbReference type="PANTHER" id="PTHR22888">
    <property type="entry name" value="CYTOCHROME C OXIDASE, SUBUNIT II"/>
    <property type="match status" value="1"/>
</dbReference>
<dbReference type="Pfam" id="PF00116">
    <property type="entry name" value="COX2"/>
    <property type="match status" value="1"/>
</dbReference>
<dbReference type="Pfam" id="PF00034">
    <property type="entry name" value="Cytochrom_C"/>
    <property type="match status" value="1"/>
</dbReference>
<evidence type="ECO:0000256" key="6">
    <source>
        <dbReference type="ARBA" id="ARBA00022692"/>
    </source>
</evidence>
<evidence type="ECO:0000256" key="4">
    <source>
        <dbReference type="ARBA" id="ARBA00022617"/>
    </source>
</evidence>
<keyword evidence="11 16" id="KW-0408">Iron</keyword>
<evidence type="ECO:0000256" key="5">
    <source>
        <dbReference type="ARBA" id="ARBA00022660"/>
    </source>
</evidence>
<keyword evidence="24" id="KW-1185">Reference proteome</keyword>
<dbReference type="InterPro" id="IPR034236">
    <property type="entry name" value="CuRO_CcO_Caa3_II"/>
</dbReference>
<evidence type="ECO:0000256" key="18">
    <source>
        <dbReference type="RuleBase" id="RU004024"/>
    </source>
</evidence>
<keyword evidence="8" id="KW-1278">Translocase</keyword>
<evidence type="ECO:0000256" key="3">
    <source>
        <dbReference type="ARBA" id="ARBA00022448"/>
    </source>
</evidence>
<evidence type="ECO:0000256" key="19">
    <source>
        <dbReference type="SAM" id="Phobius"/>
    </source>
</evidence>
<dbReference type="EMBL" id="QBKR01000008">
    <property type="protein sequence ID" value="PTX60732.1"/>
    <property type="molecule type" value="Genomic_DNA"/>
</dbReference>
<keyword evidence="7 16" id="KW-0479">Metal-binding</keyword>
<dbReference type="GO" id="GO:0004129">
    <property type="term" value="F:cytochrome-c oxidase activity"/>
    <property type="evidence" value="ECO:0007669"/>
    <property type="project" value="UniProtKB-EC"/>
</dbReference>
<keyword evidence="5 17" id="KW-0679">Respiratory chain</keyword>
<comment type="catalytic activity">
    <reaction evidence="15 18">
        <text>4 Fe(II)-[cytochrome c] + O2 + 8 H(+)(in) = 4 Fe(III)-[cytochrome c] + 2 H2O + 4 H(+)(out)</text>
        <dbReference type="Rhea" id="RHEA:11436"/>
        <dbReference type="Rhea" id="RHEA-COMP:10350"/>
        <dbReference type="Rhea" id="RHEA-COMP:14399"/>
        <dbReference type="ChEBI" id="CHEBI:15377"/>
        <dbReference type="ChEBI" id="CHEBI:15378"/>
        <dbReference type="ChEBI" id="CHEBI:15379"/>
        <dbReference type="ChEBI" id="CHEBI:29033"/>
        <dbReference type="ChEBI" id="CHEBI:29034"/>
        <dbReference type="EC" id="7.1.1.9"/>
    </reaction>
</comment>
<dbReference type="InterPro" id="IPR008972">
    <property type="entry name" value="Cupredoxin"/>
</dbReference>
<dbReference type="PRINTS" id="PR01166">
    <property type="entry name" value="CYCOXIDASEII"/>
</dbReference>
<evidence type="ECO:0000256" key="16">
    <source>
        <dbReference type="PROSITE-ProRule" id="PRU00433"/>
    </source>
</evidence>
<organism evidence="23 24">
    <name type="scientific">Melghirimyces profundicolus</name>
    <dbReference type="NCBI Taxonomy" id="1242148"/>
    <lineage>
        <taxon>Bacteria</taxon>
        <taxon>Bacillati</taxon>
        <taxon>Bacillota</taxon>
        <taxon>Bacilli</taxon>
        <taxon>Bacillales</taxon>
        <taxon>Thermoactinomycetaceae</taxon>
        <taxon>Melghirimyces</taxon>
    </lineage>
</organism>
<dbReference type="PROSITE" id="PS51007">
    <property type="entry name" value="CYTC"/>
    <property type="match status" value="1"/>
</dbReference>
<dbReference type="Proteomes" id="UP000244240">
    <property type="component" value="Unassembled WGS sequence"/>
</dbReference>
<dbReference type="NCBIfam" id="TIGR02866">
    <property type="entry name" value="CoxB"/>
    <property type="match status" value="1"/>
</dbReference>
<dbReference type="InterPro" id="IPR002429">
    <property type="entry name" value="CcO_II-like_C"/>
</dbReference>
<dbReference type="Gene3D" id="2.60.40.420">
    <property type="entry name" value="Cupredoxins - blue copper proteins"/>
    <property type="match status" value="1"/>
</dbReference>
<dbReference type="InterPro" id="IPR036909">
    <property type="entry name" value="Cyt_c-like_dom_sf"/>
</dbReference>
<keyword evidence="9 17" id="KW-0249">Electron transport</keyword>
<keyword evidence="10 19" id="KW-1133">Transmembrane helix</keyword>
<keyword evidence="4 16" id="KW-0349">Heme</keyword>
<dbReference type="PROSITE" id="PS50857">
    <property type="entry name" value="COX2_CUA"/>
    <property type="match status" value="1"/>
</dbReference>
<dbReference type="EC" id="7.1.1.9" evidence="18"/>
<evidence type="ECO:0000259" key="22">
    <source>
        <dbReference type="PROSITE" id="PS51007"/>
    </source>
</evidence>
<dbReference type="Pfam" id="PF02790">
    <property type="entry name" value="COX2_TM"/>
    <property type="match status" value="1"/>
</dbReference>
<name>A0A2T6BXC4_9BACL</name>
<dbReference type="PROSITE" id="PS50999">
    <property type="entry name" value="COX2_TM"/>
    <property type="match status" value="1"/>
</dbReference>
<dbReference type="SUPFAM" id="SSF49503">
    <property type="entry name" value="Cupredoxins"/>
    <property type="match status" value="1"/>
</dbReference>
<dbReference type="InterPro" id="IPR036257">
    <property type="entry name" value="Cyt_c_oxidase_su2_TM_sf"/>
</dbReference>
<keyword evidence="3 17" id="KW-0813">Transport</keyword>
<dbReference type="SUPFAM" id="SSF46626">
    <property type="entry name" value="Cytochrome c"/>
    <property type="match status" value="1"/>
</dbReference>
<dbReference type="AlphaFoldDB" id="A0A2T6BXC4"/>
<dbReference type="InterPro" id="IPR045187">
    <property type="entry name" value="CcO_II"/>
</dbReference>
<dbReference type="PROSITE" id="PS00078">
    <property type="entry name" value="COX2"/>
    <property type="match status" value="1"/>
</dbReference>
<evidence type="ECO:0000256" key="15">
    <source>
        <dbReference type="ARBA" id="ARBA00047816"/>
    </source>
</evidence>
<evidence type="ECO:0000259" key="20">
    <source>
        <dbReference type="PROSITE" id="PS50857"/>
    </source>
</evidence>
<feature type="transmembrane region" description="Helical" evidence="19">
    <location>
        <begin position="90"/>
        <end position="110"/>
    </location>
</feature>